<feature type="domain" description="Reverse transcriptase" evidence="1">
    <location>
        <begin position="1"/>
        <end position="135"/>
    </location>
</feature>
<keyword evidence="2" id="KW-0808">Transferase</keyword>
<gene>
    <name evidence="2" type="ORF">ED033_25270</name>
</gene>
<name>A0A3I8G070_SALER</name>
<sequence>NKEFSKQNKHVKNSFGTVFDRLMQSINYNETAGIIIGPEVSRIFSEVLFQDIDREIENLLGELDYLNGRHYTIRRYVDDIFIFTLNETILNDVRFVVEDTLKKYKLTVNKQKTSITQRPFSTAKSGTINHLNEILTSLTSKFIDPENPEKVKKIYSKKNTVISYLNKIKSMFVLERENYNLASGYTISSLANIAIDLDRKCKANSEFMKNNERQIIDFFCVAIEIIFHLFFISPNHNSSVKICIFIDIICKNVSGMNSGDAGILKGHVFNLIHSYFERCVEVGKNSKIKKIPLENLNLL</sequence>
<dbReference type="PROSITE" id="PS50878">
    <property type="entry name" value="RT_POL"/>
    <property type="match status" value="1"/>
</dbReference>
<dbReference type="Proteomes" id="UP000885379">
    <property type="component" value="Unassembled WGS sequence"/>
</dbReference>
<proteinExistence type="predicted"/>
<dbReference type="GO" id="GO:0003964">
    <property type="term" value="F:RNA-directed DNA polymerase activity"/>
    <property type="evidence" value="ECO:0007669"/>
    <property type="project" value="UniProtKB-KW"/>
</dbReference>
<accession>A0A3I8G070</accession>
<dbReference type="AlphaFoldDB" id="A0A3I8G070"/>
<evidence type="ECO:0000313" key="2">
    <source>
        <dbReference type="EMBL" id="MER45508.1"/>
    </source>
</evidence>
<dbReference type="EMBL" id="RMEA01000213">
    <property type="protein sequence ID" value="MER45508.1"/>
    <property type="molecule type" value="Genomic_DNA"/>
</dbReference>
<keyword evidence="2" id="KW-0548">Nucleotidyltransferase</keyword>
<dbReference type="InterPro" id="IPR000477">
    <property type="entry name" value="RT_dom"/>
</dbReference>
<feature type="non-terminal residue" evidence="2">
    <location>
        <position position="299"/>
    </location>
</feature>
<protein>
    <submittedName>
        <fullName evidence="2">RNA-directed DNA polymerase</fullName>
    </submittedName>
</protein>
<keyword evidence="2" id="KW-0695">RNA-directed DNA polymerase</keyword>
<comment type="caution">
    <text evidence="2">The sequence shown here is derived from an EMBL/GenBank/DDBJ whole genome shotgun (WGS) entry which is preliminary data.</text>
</comment>
<organism evidence="2">
    <name type="scientific">Salmonella enterica</name>
    <name type="common">Salmonella choleraesuis</name>
    <dbReference type="NCBI Taxonomy" id="28901"/>
    <lineage>
        <taxon>Bacteria</taxon>
        <taxon>Pseudomonadati</taxon>
        <taxon>Pseudomonadota</taxon>
        <taxon>Gammaproteobacteria</taxon>
        <taxon>Enterobacterales</taxon>
        <taxon>Enterobacteriaceae</taxon>
        <taxon>Salmonella</taxon>
    </lineage>
</organism>
<dbReference type="CDD" id="cd01646">
    <property type="entry name" value="RT_Bac_retron_I"/>
    <property type="match status" value="1"/>
</dbReference>
<feature type="non-terminal residue" evidence="2">
    <location>
        <position position="1"/>
    </location>
</feature>
<dbReference type="Pfam" id="PF00078">
    <property type="entry name" value="RVT_1"/>
    <property type="match status" value="1"/>
</dbReference>
<reference evidence="2" key="1">
    <citation type="submission" date="2018-10" db="EMBL/GenBank/DDBJ databases">
        <authorList>
            <consortium name="PulseNet: The National Subtyping Network for Foodborne Disease Surveillance"/>
            <person name="Tarr C.L."/>
            <person name="Trees E."/>
            <person name="Katz L.S."/>
            <person name="Carleton-Romer H.A."/>
            <person name="Stroika S."/>
            <person name="Kucerova Z."/>
            <person name="Roache K.F."/>
            <person name="Sabol A.L."/>
            <person name="Besser J."/>
            <person name="Gerner-Smidt P."/>
        </authorList>
    </citation>
    <scope>NUCLEOTIDE SEQUENCE [LARGE SCALE GENOMIC DNA]</scope>
    <source>
        <strain evidence="2">PNUSAS057480</strain>
    </source>
</reference>
<evidence type="ECO:0000259" key="1">
    <source>
        <dbReference type="PROSITE" id="PS50878"/>
    </source>
</evidence>